<dbReference type="CDD" id="cd12322">
    <property type="entry name" value="RRM2_TDP43"/>
    <property type="match status" value="1"/>
</dbReference>
<keyword evidence="10" id="KW-0496">Mitochondrion</keyword>
<feature type="region of interest" description="Disordered" evidence="15">
    <location>
        <begin position="271"/>
        <end position="300"/>
    </location>
</feature>
<dbReference type="InterPro" id="IPR000504">
    <property type="entry name" value="RRM_dom"/>
</dbReference>
<dbReference type="GO" id="GO:0006397">
    <property type="term" value="P:mRNA processing"/>
    <property type="evidence" value="ECO:0007669"/>
    <property type="project" value="UniProtKB-KW"/>
</dbReference>
<evidence type="ECO:0000256" key="5">
    <source>
        <dbReference type="ARBA" id="ARBA00022664"/>
    </source>
</evidence>
<evidence type="ECO:0000256" key="1">
    <source>
        <dbReference type="ARBA" id="ARBA00004123"/>
    </source>
</evidence>
<evidence type="ECO:0000256" key="7">
    <source>
        <dbReference type="ARBA" id="ARBA00022884"/>
    </source>
</evidence>
<keyword evidence="5" id="KW-0507">mRNA processing</keyword>
<dbReference type="GO" id="GO:0003723">
    <property type="term" value="F:RNA binding"/>
    <property type="evidence" value="ECO:0007669"/>
    <property type="project" value="UniProtKB-UniRule"/>
</dbReference>
<feature type="domain" description="RRM" evidence="16">
    <location>
        <begin position="116"/>
        <end position="192"/>
    </location>
</feature>
<dbReference type="SMART" id="SM00360">
    <property type="entry name" value="RRM"/>
    <property type="match status" value="2"/>
</dbReference>
<dbReference type="GO" id="GO:0010468">
    <property type="term" value="P:regulation of gene expression"/>
    <property type="evidence" value="ECO:0007669"/>
    <property type="project" value="TreeGrafter"/>
</dbReference>
<accession>A0AAV2S8L1</accession>
<feature type="compositionally biased region" description="Gly residues" evidence="15">
    <location>
        <begin position="329"/>
        <end position="342"/>
    </location>
</feature>
<feature type="compositionally biased region" description="Polar residues" evidence="15">
    <location>
        <begin position="282"/>
        <end position="300"/>
    </location>
</feature>
<dbReference type="FunFam" id="3.30.70.330:FF:000107">
    <property type="entry name" value="TAR DNA-binding protein 43"/>
    <property type="match status" value="1"/>
</dbReference>
<dbReference type="Pfam" id="PF18694">
    <property type="entry name" value="TDP-43_N"/>
    <property type="match status" value="1"/>
</dbReference>
<evidence type="ECO:0000256" key="15">
    <source>
        <dbReference type="SAM" id="MobiDB-lite"/>
    </source>
</evidence>
<dbReference type="Proteomes" id="UP001497623">
    <property type="component" value="Unassembled WGS sequence"/>
</dbReference>
<evidence type="ECO:0000256" key="4">
    <source>
        <dbReference type="ARBA" id="ARBA00022491"/>
    </source>
</evidence>
<dbReference type="Gene3D" id="3.30.70.330">
    <property type="match status" value="2"/>
</dbReference>
<evidence type="ECO:0000256" key="3">
    <source>
        <dbReference type="ARBA" id="ARBA00018889"/>
    </source>
</evidence>
<keyword evidence="6" id="KW-0677">Repeat</keyword>
<keyword evidence="11" id="KW-0804">Transcription</keyword>
<protein>
    <recommendedName>
        <fullName evidence="3">TAR DNA-binding protein 43</fullName>
    </recommendedName>
</protein>
<evidence type="ECO:0000256" key="14">
    <source>
        <dbReference type="PROSITE-ProRule" id="PRU00176"/>
    </source>
</evidence>
<dbReference type="InterPro" id="IPR035979">
    <property type="entry name" value="RBD_domain_sf"/>
</dbReference>
<reference evidence="17 18" key="1">
    <citation type="submission" date="2024-05" db="EMBL/GenBank/DDBJ databases">
        <authorList>
            <person name="Wallberg A."/>
        </authorList>
    </citation>
    <scope>NUCLEOTIDE SEQUENCE [LARGE SCALE GENOMIC DNA]</scope>
</reference>
<dbReference type="GO" id="GO:0005739">
    <property type="term" value="C:mitochondrion"/>
    <property type="evidence" value="ECO:0007669"/>
    <property type="project" value="UniProtKB-SubCell"/>
</dbReference>
<comment type="caution">
    <text evidence="17">The sequence shown here is derived from an EMBL/GenBank/DDBJ whole genome shotgun (WGS) entry which is preliminary data.</text>
</comment>
<keyword evidence="4" id="KW-0678">Repressor</keyword>
<evidence type="ECO:0000256" key="8">
    <source>
        <dbReference type="ARBA" id="ARBA00023015"/>
    </source>
</evidence>
<dbReference type="SUPFAM" id="SSF54928">
    <property type="entry name" value="RNA-binding domain, RBD"/>
    <property type="match status" value="2"/>
</dbReference>
<dbReference type="PANTHER" id="PTHR48033">
    <property type="entry name" value="RNA-BINDING (RRM/RBD/RNP MOTIFS) FAMILY PROTEIN"/>
    <property type="match status" value="1"/>
</dbReference>
<dbReference type="PANTHER" id="PTHR48033:SF9">
    <property type="entry name" value="TAR DNA-BINDING PROTEIN 43"/>
    <property type="match status" value="1"/>
</dbReference>
<proteinExistence type="predicted"/>
<evidence type="ECO:0000256" key="6">
    <source>
        <dbReference type="ARBA" id="ARBA00022737"/>
    </source>
</evidence>
<organism evidence="17 18">
    <name type="scientific">Meganyctiphanes norvegica</name>
    <name type="common">Northern krill</name>
    <name type="synonym">Thysanopoda norvegica</name>
    <dbReference type="NCBI Taxonomy" id="48144"/>
    <lineage>
        <taxon>Eukaryota</taxon>
        <taxon>Metazoa</taxon>
        <taxon>Ecdysozoa</taxon>
        <taxon>Arthropoda</taxon>
        <taxon>Crustacea</taxon>
        <taxon>Multicrustacea</taxon>
        <taxon>Malacostraca</taxon>
        <taxon>Eumalacostraca</taxon>
        <taxon>Eucarida</taxon>
        <taxon>Euphausiacea</taxon>
        <taxon>Euphausiidae</taxon>
        <taxon>Meganyctiphanes</taxon>
    </lineage>
</organism>
<dbReference type="AlphaFoldDB" id="A0AAV2S8L1"/>
<evidence type="ECO:0000256" key="10">
    <source>
        <dbReference type="ARBA" id="ARBA00023128"/>
    </source>
</evidence>
<feature type="domain" description="RRM" evidence="16">
    <location>
        <begin position="203"/>
        <end position="274"/>
    </location>
</feature>
<evidence type="ECO:0000256" key="2">
    <source>
        <dbReference type="ARBA" id="ARBA00004173"/>
    </source>
</evidence>
<dbReference type="Pfam" id="PF00076">
    <property type="entry name" value="RRM_1"/>
    <property type="match status" value="2"/>
</dbReference>
<keyword evidence="8" id="KW-0805">Transcription regulation</keyword>
<dbReference type="PROSITE" id="PS50102">
    <property type="entry name" value="RRM"/>
    <property type="match status" value="2"/>
</dbReference>
<evidence type="ECO:0000313" key="17">
    <source>
        <dbReference type="EMBL" id="CAL4174721.1"/>
    </source>
</evidence>
<dbReference type="GO" id="GO:0000785">
    <property type="term" value="C:chromatin"/>
    <property type="evidence" value="ECO:0007669"/>
    <property type="project" value="TreeGrafter"/>
</dbReference>
<evidence type="ECO:0000256" key="13">
    <source>
        <dbReference type="ARBA" id="ARBA00023242"/>
    </source>
</evidence>
<comment type="subcellular location">
    <subcellularLocation>
        <location evidence="2">Mitochondrion</location>
    </subcellularLocation>
    <subcellularLocation>
        <location evidence="1">Nucleus</location>
    </subcellularLocation>
</comment>
<name>A0AAV2S8L1_MEGNR</name>
<dbReference type="CDD" id="cd12321">
    <property type="entry name" value="RRM1_TDP43"/>
    <property type="match status" value="1"/>
</dbReference>
<dbReference type="InterPro" id="IPR012677">
    <property type="entry name" value="Nucleotide-bd_a/b_plait_sf"/>
</dbReference>
<evidence type="ECO:0000256" key="11">
    <source>
        <dbReference type="ARBA" id="ARBA00023163"/>
    </source>
</evidence>
<keyword evidence="7 14" id="KW-0694">RNA-binding</keyword>
<evidence type="ECO:0000259" key="16">
    <source>
        <dbReference type="PROSITE" id="PS50102"/>
    </source>
</evidence>
<dbReference type="CDD" id="cd19609">
    <property type="entry name" value="NTD_TDP-43"/>
    <property type="match status" value="1"/>
</dbReference>
<evidence type="ECO:0000256" key="12">
    <source>
        <dbReference type="ARBA" id="ARBA00023187"/>
    </source>
</evidence>
<dbReference type="InterPro" id="IPR041105">
    <property type="entry name" value="TDP-43_N"/>
</dbReference>
<sequence length="437" mass="46333">MRATRSSANTSVRMSQYVAVCEQEDEEPIEIPAEPDGTLLLTSLVAQFPGATGLRYRPQDSKALRGLRLADGRIYSPEEGWDAYTFVCNMPKENKRKPDDFLENAASKRTMKNNTSDLIVLGLPWSTTDEELKEAFSKFGEIQMSQVKKDPKTGKSKGFGFIKFAEYDSQMRVLGQRHIVDGRQCDVKLPHSRGEAVAQQFDSKVFIGRVTEDITSDDLKKYFGRFGEITDIYIPKPFRGFAFITFLNPSVAQALCGEDHIVKGTSLHVANATPKNKPKQPIQGNFGQENHGGSSQSNPFNMSALAMPMLAALSQHGWGVFNNMQQGTNGSGNNGGGGGGSSGFNQGNSGYDGNPGGNGSFAGNGGSGQNEFGGGNNRGTGGGQYGGGPGNSANNIAGSSGYGAGNSGYGNSSGGYGNTGNNYGRYGSGTGGGYGKW</sequence>
<gene>
    <name evidence="17" type="ORF">MNOR_LOCUS34565</name>
</gene>
<feature type="compositionally biased region" description="Gly residues" evidence="15">
    <location>
        <begin position="353"/>
        <end position="388"/>
    </location>
</feature>
<dbReference type="GO" id="GO:0008380">
    <property type="term" value="P:RNA splicing"/>
    <property type="evidence" value="ECO:0007669"/>
    <property type="project" value="UniProtKB-KW"/>
</dbReference>
<dbReference type="GO" id="GO:0005654">
    <property type="term" value="C:nucleoplasm"/>
    <property type="evidence" value="ECO:0007669"/>
    <property type="project" value="TreeGrafter"/>
</dbReference>
<feature type="region of interest" description="Disordered" evidence="15">
    <location>
        <begin position="323"/>
        <end position="388"/>
    </location>
</feature>
<keyword evidence="9" id="KW-0238">DNA-binding</keyword>
<keyword evidence="13" id="KW-0539">Nucleus</keyword>
<evidence type="ECO:0000256" key="9">
    <source>
        <dbReference type="ARBA" id="ARBA00023125"/>
    </source>
</evidence>
<keyword evidence="18" id="KW-1185">Reference proteome</keyword>
<keyword evidence="12" id="KW-0508">mRNA splicing</keyword>
<dbReference type="GO" id="GO:0003690">
    <property type="term" value="F:double-stranded DNA binding"/>
    <property type="evidence" value="ECO:0007669"/>
    <property type="project" value="UniProtKB-ARBA"/>
</dbReference>
<dbReference type="FunFam" id="3.30.70.330:FF:000098">
    <property type="entry name" value="TAR DNA-binding protein 43"/>
    <property type="match status" value="1"/>
</dbReference>
<dbReference type="EMBL" id="CAXKWB010053721">
    <property type="protein sequence ID" value="CAL4174721.1"/>
    <property type="molecule type" value="Genomic_DNA"/>
</dbReference>
<evidence type="ECO:0000313" key="18">
    <source>
        <dbReference type="Proteomes" id="UP001497623"/>
    </source>
</evidence>